<reference evidence="2 3" key="1">
    <citation type="journal article" date="2018" name="PLoS Genet.">
        <title>Population sequencing reveals clonal diversity and ancestral inbreeding in the grapevine cultivar Chardonnay.</title>
        <authorList>
            <person name="Roach M.J."/>
            <person name="Johnson D.L."/>
            <person name="Bohlmann J."/>
            <person name="van Vuuren H.J."/>
            <person name="Jones S.J."/>
            <person name="Pretorius I.S."/>
            <person name="Schmidt S.A."/>
            <person name="Borneman A.R."/>
        </authorList>
    </citation>
    <scope>NUCLEOTIDE SEQUENCE [LARGE SCALE GENOMIC DNA]</scope>
    <source>
        <strain evidence="3">cv. Chardonnay</strain>
        <tissue evidence="2">Leaf</tissue>
    </source>
</reference>
<gene>
    <name evidence="2" type="ORF">CK203_008395</name>
</gene>
<accession>A0A438KP22</accession>
<feature type="compositionally biased region" description="Basic and acidic residues" evidence="1">
    <location>
        <begin position="856"/>
        <end position="873"/>
    </location>
</feature>
<evidence type="ECO:0000256" key="1">
    <source>
        <dbReference type="SAM" id="MobiDB-lite"/>
    </source>
</evidence>
<feature type="region of interest" description="Disordered" evidence="1">
    <location>
        <begin position="808"/>
        <end position="873"/>
    </location>
</feature>
<protein>
    <submittedName>
        <fullName evidence="2">Uncharacterized protein</fullName>
    </submittedName>
</protein>
<dbReference type="PANTHER" id="PTHR37722">
    <property type="entry name" value="OS01G0167700 PROTEIN"/>
    <property type="match status" value="1"/>
</dbReference>
<feature type="compositionally biased region" description="Basic and acidic residues" evidence="1">
    <location>
        <begin position="611"/>
        <end position="624"/>
    </location>
</feature>
<organism evidence="2 3">
    <name type="scientific">Vitis vinifera</name>
    <name type="common">Grape</name>
    <dbReference type="NCBI Taxonomy" id="29760"/>
    <lineage>
        <taxon>Eukaryota</taxon>
        <taxon>Viridiplantae</taxon>
        <taxon>Streptophyta</taxon>
        <taxon>Embryophyta</taxon>
        <taxon>Tracheophyta</taxon>
        <taxon>Spermatophyta</taxon>
        <taxon>Magnoliopsida</taxon>
        <taxon>eudicotyledons</taxon>
        <taxon>Gunneridae</taxon>
        <taxon>Pentapetalae</taxon>
        <taxon>rosids</taxon>
        <taxon>Vitales</taxon>
        <taxon>Vitaceae</taxon>
        <taxon>Viteae</taxon>
        <taxon>Vitis</taxon>
    </lineage>
</organism>
<dbReference type="EMBL" id="QGNW01000002">
    <property type="protein sequence ID" value="RVX22946.1"/>
    <property type="molecule type" value="Genomic_DNA"/>
</dbReference>
<feature type="region of interest" description="Disordered" evidence="1">
    <location>
        <begin position="610"/>
        <end position="655"/>
    </location>
</feature>
<name>A0A438KP22_VITVI</name>
<proteinExistence type="predicted"/>
<feature type="region of interest" description="Disordered" evidence="1">
    <location>
        <begin position="573"/>
        <end position="593"/>
    </location>
</feature>
<evidence type="ECO:0000313" key="2">
    <source>
        <dbReference type="EMBL" id="RVX22946.1"/>
    </source>
</evidence>
<feature type="compositionally biased region" description="Basic and acidic residues" evidence="1">
    <location>
        <begin position="808"/>
        <end position="824"/>
    </location>
</feature>
<feature type="compositionally biased region" description="Low complexity" evidence="1">
    <location>
        <begin position="642"/>
        <end position="654"/>
    </location>
</feature>
<sequence>MGNDSDKKVNTKEYSMDYSIIMEYKAHSYYVDANCCCMLILKFEMASDAVNRPVFALTFDFQRQKQYFEQRKRQQQHHIAGLESYTDGVSLLGQDNKEQRSLDVLSLLNLSSIAQECKTCPSGENSEVNTSTVNYQVKKGPPTILTNGVTPADYVEFNERASSGCQVEIVPPKRCLSALVLTVLYELIQTWISIVACICLFTRICEVVLQQCILSLWRVDCFLLSCWVLLSDADRHNNAFNGKGDKPDNWKTATEHRKFILLTFFPFPSLFSPELSVFDLLGDDGPYGNLEGSPVYEAHVAFSVEGKALLDLEFRAGLGKVGTETPVHSPHQPHRVSSYDCSLLKDARQLRSSKNLNFVLDDLEVEVGSKMQDINMSPSGNSLELPFYPMGIEDPFINPKQGVSTFRDFMHHGGHSSKIRSSFGDEETFYNIKDKNENIWNGSVGFQITTLLMIGNVIYLGSTGQVTMFIFLIKFLSVQECHESKRQIQYLSFLLEFKKDHVCGTDLSAPYLRHQTSENDHDFATSDGTRSPMLGRIWGFTGVNNQPDWPSFVTEDSRDSLSLLSEESCSSSAVRGEAYNQPSNSMARKSLRRHDKGFCSRVNKYSSKNMHTKEAWYKNGDDVGSRPNNANGSGEFTKKSHPSSSKPAHHSNSAFLGKEGPHESWLFGDGYTSVDINPDFSSLYRTSETKKAPPGPKFWTDKLSGAFPVPELQIGAKTLYEQSIRGFPVEYSPSSSSFYEKPAFYKPSNHTHTYGSSIFNDIGARPDEPDFSLKMESKPPDSFHIAGSLGDIEFPDISVQESVSKYEEHASKARKPMDASDSKDNCSGCQETEDETPEIVAKNSPKNAEEASSEVKITERLEGSEEGKGCHDDTQLPLAFLNRNRVNQETEVQGSEERLVMRREQNKCLETVDPSCQVMMLESYVLQLLCVQKVLKEASAQDPEKKV</sequence>
<evidence type="ECO:0000313" key="3">
    <source>
        <dbReference type="Proteomes" id="UP000288805"/>
    </source>
</evidence>
<dbReference type="AlphaFoldDB" id="A0A438KP22"/>
<dbReference type="Proteomes" id="UP000288805">
    <property type="component" value="Unassembled WGS sequence"/>
</dbReference>
<dbReference type="PANTHER" id="PTHR37722:SF2">
    <property type="entry name" value="OS01G0167700 PROTEIN"/>
    <property type="match status" value="1"/>
</dbReference>
<comment type="caution">
    <text evidence="2">The sequence shown here is derived from an EMBL/GenBank/DDBJ whole genome shotgun (WGS) entry which is preliminary data.</text>
</comment>